<dbReference type="EMBL" id="ML178816">
    <property type="protein sequence ID" value="TFL05472.1"/>
    <property type="molecule type" value="Genomic_DNA"/>
</dbReference>
<gene>
    <name evidence="1" type="ORF">BDV98DRAFT_560115</name>
</gene>
<sequence>MISLCLGSTSAISQSLTNRSICRRCLSDAIDALTRESRQGEKCLVFFSKMEENEPCELFIDCLGAQITGLDLVVNPRKDSKFNQRYNFIMARIKGRENWATAIRPSEISIGSHNFGKQEHLYTAVRIADMGAIATSNDARDSWPQIALESRGGDRVEPLPVQPS</sequence>
<evidence type="ECO:0000313" key="1">
    <source>
        <dbReference type="EMBL" id="TFL05472.1"/>
    </source>
</evidence>
<organism evidence="1 2">
    <name type="scientific">Pterulicium gracile</name>
    <dbReference type="NCBI Taxonomy" id="1884261"/>
    <lineage>
        <taxon>Eukaryota</taxon>
        <taxon>Fungi</taxon>
        <taxon>Dikarya</taxon>
        <taxon>Basidiomycota</taxon>
        <taxon>Agaricomycotina</taxon>
        <taxon>Agaricomycetes</taxon>
        <taxon>Agaricomycetidae</taxon>
        <taxon>Agaricales</taxon>
        <taxon>Pleurotineae</taxon>
        <taxon>Pterulaceae</taxon>
        <taxon>Pterulicium</taxon>
    </lineage>
</organism>
<name>A0A5C3QU78_9AGAR</name>
<evidence type="ECO:0000313" key="2">
    <source>
        <dbReference type="Proteomes" id="UP000305067"/>
    </source>
</evidence>
<dbReference type="AlphaFoldDB" id="A0A5C3QU78"/>
<protein>
    <submittedName>
        <fullName evidence="1">Uncharacterized protein</fullName>
    </submittedName>
</protein>
<accession>A0A5C3QU78</accession>
<dbReference type="Proteomes" id="UP000305067">
    <property type="component" value="Unassembled WGS sequence"/>
</dbReference>
<keyword evidence="2" id="KW-1185">Reference proteome</keyword>
<proteinExistence type="predicted"/>
<reference evidence="1 2" key="1">
    <citation type="journal article" date="2019" name="Nat. Ecol. Evol.">
        <title>Megaphylogeny resolves global patterns of mushroom evolution.</title>
        <authorList>
            <person name="Varga T."/>
            <person name="Krizsan K."/>
            <person name="Foldi C."/>
            <person name="Dima B."/>
            <person name="Sanchez-Garcia M."/>
            <person name="Sanchez-Ramirez S."/>
            <person name="Szollosi G.J."/>
            <person name="Szarkandi J.G."/>
            <person name="Papp V."/>
            <person name="Albert L."/>
            <person name="Andreopoulos W."/>
            <person name="Angelini C."/>
            <person name="Antonin V."/>
            <person name="Barry K.W."/>
            <person name="Bougher N.L."/>
            <person name="Buchanan P."/>
            <person name="Buyck B."/>
            <person name="Bense V."/>
            <person name="Catcheside P."/>
            <person name="Chovatia M."/>
            <person name="Cooper J."/>
            <person name="Damon W."/>
            <person name="Desjardin D."/>
            <person name="Finy P."/>
            <person name="Geml J."/>
            <person name="Haridas S."/>
            <person name="Hughes K."/>
            <person name="Justo A."/>
            <person name="Karasinski D."/>
            <person name="Kautmanova I."/>
            <person name="Kiss B."/>
            <person name="Kocsube S."/>
            <person name="Kotiranta H."/>
            <person name="LaButti K.M."/>
            <person name="Lechner B.E."/>
            <person name="Liimatainen K."/>
            <person name="Lipzen A."/>
            <person name="Lukacs Z."/>
            <person name="Mihaltcheva S."/>
            <person name="Morgado L.N."/>
            <person name="Niskanen T."/>
            <person name="Noordeloos M.E."/>
            <person name="Ohm R.A."/>
            <person name="Ortiz-Santana B."/>
            <person name="Ovrebo C."/>
            <person name="Racz N."/>
            <person name="Riley R."/>
            <person name="Savchenko A."/>
            <person name="Shiryaev A."/>
            <person name="Soop K."/>
            <person name="Spirin V."/>
            <person name="Szebenyi C."/>
            <person name="Tomsovsky M."/>
            <person name="Tulloss R.E."/>
            <person name="Uehling J."/>
            <person name="Grigoriev I.V."/>
            <person name="Vagvolgyi C."/>
            <person name="Papp T."/>
            <person name="Martin F.M."/>
            <person name="Miettinen O."/>
            <person name="Hibbett D.S."/>
            <person name="Nagy L.G."/>
        </authorList>
    </citation>
    <scope>NUCLEOTIDE SEQUENCE [LARGE SCALE GENOMIC DNA]</scope>
    <source>
        <strain evidence="1 2">CBS 309.79</strain>
    </source>
</reference>